<gene>
    <name evidence="2" type="primary">LOC104768568</name>
</gene>
<evidence type="ECO:0000313" key="1">
    <source>
        <dbReference type="Proteomes" id="UP000694864"/>
    </source>
</evidence>
<dbReference type="GeneID" id="104768568"/>
<organism evidence="1 2">
    <name type="scientific">Camelina sativa</name>
    <name type="common">False flax</name>
    <name type="synonym">Myagrum sativum</name>
    <dbReference type="NCBI Taxonomy" id="90675"/>
    <lineage>
        <taxon>Eukaryota</taxon>
        <taxon>Viridiplantae</taxon>
        <taxon>Streptophyta</taxon>
        <taxon>Embryophyta</taxon>
        <taxon>Tracheophyta</taxon>
        <taxon>Spermatophyta</taxon>
        <taxon>Magnoliopsida</taxon>
        <taxon>eudicotyledons</taxon>
        <taxon>Gunneridae</taxon>
        <taxon>Pentapetalae</taxon>
        <taxon>rosids</taxon>
        <taxon>malvids</taxon>
        <taxon>Brassicales</taxon>
        <taxon>Brassicaceae</taxon>
        <taxon>Camelineae</taxon>
        <taxon>Camelina</taxon>
    </lineage>
</organism>
<reference evidence="2" key="2">
    <citation type="submission" date="2025-08" db="UniProtKB">
        <authorList>
            <consortium name="RefSeq"/>
        </authorList>
    </citation>
    <scope>IDENTIFICATION</scope>
    <source>
        <tissue evidence="2">Leaf</tissue>
    </source>
</reference>
<dbReference type="RefSeq" id="XP_010490876.1">
    <property type="nucleotide sequence ID" value="XM_010492574.2"/>
</dbReference>
<sequence length="140" mass="15628">MEESAIKGVKLLDLNDSVADAPKPGILTTISVEGYSTSLPKYYVKLALVKNFASCGQIISCYVPRDFPNGLQSLSLQPFRHSSILIVRYLMLVIPRLGLKNAGSSLPDMTLPFLRLISRWRSVNISLHVEISREFIFSLM</sequence>
<proteinExistence type="predicted"/>
<reference evidence="1" key="1">
    <citation type="journal article" date="2014" name="Nat. Commun.">
        <title>The emerging biofuel crop Camelina sativa retains a highly undifferentiated hexaploid genome structure.</title>
        <authorList>
            <person name="Kagale S."/>
            <person name="Koh C."/>
            <person name="Nixon J."/>
            <person name="Bollina V."/>
            <person name="Clarke W.E."/>
            <person name="Tuteja R."/>
            <person name="Spillane C."/>
            <person name="Robinson S.J."/>
            <person name="Links M.G."/>
            <person name="Clarke C."/>
            <person name="Higgins E.E."/>
            <person name="Huebert T."/>
            <person name="Sharpe A.G."/>
            <person name="Parkin I.A."/>
        </authorList>
    </citation>
    <scope>NUCLEOTIDE SEQUENCE [LARGE SCALE GENOMIC DNA]</scope>
    <source>
        <strain evidence="1">cv. DH55</strain>
    </source>
</reference>
<protein>
    <submittedName>
        <fullName evidence="2">Uncharacterized protein LOC104768568</fullName>
    </submittedName>
</protein>
<name>A0ABM0XTM4_CAMSA</name>
<evidence type="ECO:0000313" key="2">
    <source>
        <dbReference type="RefSeq" id="XP_010490876.1"/>
    </source>
</evidence>
<keyword evidence="1" id="KW-1185">Reference proteome</keyword>
<accession>A0ABM0XTM4</accession>
<dbReference type="Proteomes" id="UP000694864">
    <property type="component" value="Chromosome 20"/>
</dbReference>